<name>A7HR99_PARL1</name>
<accession>A7HR99</accession>
<organism evidence="1 2">
    <name type="scientific">Parvibaculum lavamentivorans (strain DS-1 / DSM 13023 / NCIMB 13966)</name>
    <dbReference type="NCBI Taxonomy" id="402881"/>
    <lineage>
        <taxon>Bacteria</taxon>
        <taxon>Pseudomonadati</taxon>
        <taxon>Pseudomonadota</taxon>
        <taxon>Alphaproteobacteria</taxon>
        <taxon>Hyphomicrobiales</taxon>
        <taxon>Parvibaculaceae</taxon>
        <taxon>Parvibaculum</taxon>
    </lineage>
</organism>
<proteinExistence type="predicted"/>
<dbReference type="KEGG" id="pla:Plav_0809"/>
<dbReference type="Pfam" id="PF11162">
    <property type="entry name" value="DUF2946"/>
    <property type="match status" value="1"/>
</dbReference>
<evidence type="ECO:0000313" key="2">
    <source>
        <dbReference type="Proteomes" id="UP000006377"/>
    </source>
</evidence>
<protein>
    <recommendedName>
        <fullName evidence="3">DUF2946 domain-containing protein</fullName>
    </recommendedName>
</protein>
<dbReference type="AlphaFoldDB" id="A7HR99"/>
<keyword evidence="2" id="KW-1185">Reference proteome</keyword>
<sequence>MGTNSSYGLNRRARFGAGPLLALLAIFLHVAAPLAFQLSSTATQDLLETVICSGGEAKTVYIDAEGNPVEPASPGKASHDCKSCVHHCAATLASHLMVAGPAWALPAPLAAVYSVASGVFASTTHPRAPPA</sequence>
<reference evidence="1 2" key="1">
    <citation type="journal article" date="2011" name="Stand. Genomic Sci.">
        <title>Complete genome sequence of Parvibaculum lavamentivorans type strain (DS-1(T)).</title>
        <authorList>
            <person name="Schleheck D."/>
            <person name="Weiss M."/>
            <person name="Pitluck S."/>
            <person name="Bruce D."/>
            <person name="Land M.L."/>
            <person name="Han S."/>
            <person name="Saunders E."/>
            <person name="Tapia R."/>
            <person name="Detter C."/>
            <person name="Brettin T."/>
            <person name="Han J."/>
            <person name="Woyke T."/>
            <person name="Goodwin L."/>
            <person name="Pennacchio L."/>
            <person name="Nolan M."/>
            <person name="Cook A.M."/>
            <person name="Kjelleberg S."/>
            <person name="Thomas T."/>
        </authorList>
    </citation>
    <scope>NUCLEOTIDE SEQUENCE [LARGE SCALE GENOMIC DNA]</scope>
    <source>
        <strain evidence="2">DS-1 / DSM 13023 / NCIMB 13966</strain>
    </source>
</reference>
<dbReference type="Proteomes" id="UP000006377">
    <property type="component" value="Chromosome"/>
</dbReference>
<dbReference type="InterPro" id="IPR021333">
    <property type="entry name" value="DUF2946"/>
</dbReference>
<dbReference type="RefSeq" id="WP_012109682.1">
    <property type="nucleotide sequence ID" value="NC_009719.1"/>
</dbReference>
<dbReference type="OrthoDB" id="7863585at2"/>
<dbReference type="EMBL" id="CP000774">
    <property type="protein sequence ID" value="ABS62432.1"/>
    <property type="molecule type" value="Genomic_DNA"/>
</dbReference>
<evidence type="ECO:0008006" key="3">
    <source>
        <dbReference type="Google" id="ProtNLM"/>
    </source>
</evidence>
<dbReference type="STRING" id="402881.Plav_0809"/>
<evidence type="ECO:0000313" key="1">
    <source>
        <dbReference type="EMBL" id="ABS62432.1"/>
    </source>
</evidence>
<dbReference type="HOGENOM" id="CLU_1925554_0_0_5"/>
<gene>
    <name evidence="1" type="ordered locus">Plav_0809</name>
</gene>